<dbReference type="PANTHER" id="PTHR43304">
    <property type="entry name" value="PHYTOCHROME-LIKE PROTEIN CPH1"/>
    <property type="match status" value="1"/>
</dbReference>
<keyword evidence="11" id="KW-1185">Reference proteome</keyword>
<dbReference type="RefSeq" id="WP_007913896.1">
    <property type="nucleotide sequence ID" value="NZ_ADVG01000003.1"/>
</dbReference>
<dbReference type="Pfam" id="PF00512">
    <property type="entry name" value="HisKA"/>
    <property type="match status" value="1"/>
</dbReference>
<dbReference type="SUPFAM" id="SSF55785">
    <property type="entry name" value="PYP-like sensor domain (PAS domain)"/>
    <property type="match status" value="5"/>
</dbReference>
<dbReference type="Proteomes" id="UP000004508">
    <property type="component" value="Unassembled WGS sequence"/>
</dbReference>
<evidence type="ECO:0000256" key="2">
    <source>
        <dbReference type="ARBA" id="ARBA00012438"/>
    </source>
</evidence>
<comment type="catalytic activity">
    <reaction evidence="1">
        <text>ATP + protein L-histidine = ADP + protein N-phospho-L-histidine.</text>
        <dbReference type="EC" id="2.7.13.3"/>
    </reaction>
</comment>
<sequence>MSNAKQTKRVTPGSRETLLHMLETLPDAVFVVDDTEAIIYANASARTLSGTTREEACGTSLWCGALHLVSPSLYQAVHKAKETREPTEVTYVSPATNRWLHVSLSPTDEGLALFFHEQLEPLPLQHALSQNEHLYRDLLDSVGDGVMIVTPEGLVLDINQLSLADAHLQWEVVVGTPLTDLPAWSSDSVVQEHLRTAIARAARGETVRFEAKIHPRTDLSLDILMTITALRDASQQVEYLICAGRDITERKHAEDELRVLIDAIPQLVWMARPDGSREYSNRRWCDYTDMTSEQYQGDGWLQAIHPDDQQHVLEVWQRAVQTDGPYETELRLRQGTTGAYRWFLVRAMQHKDDQGTTLKWFGTCTDIDDQKQAEQRLKASEENWRVLAETVPQLVWTARPDGGLDYVNQRCRDLAQTDAEHLQGDGWSQFVHPEDLERVLALWRHAFATGESFESEHRLKDCRTGAYRWFLVRAMPMRDETGQTVKWFGTGTDIEDRKRIEEALRQSQERASTLMDSNIIGIFATEGEQIVDANDTLLRMTGYTREDLRAGRINWMSMTAPEYLARTRQAQQELATQQYLTPYEKEYVCKDGSRLPVLVGRVALQHHSSQAIAFVLDNSARKELEQRKDAFISTASHELKTPLTAMKLQAILLHRQLAKQGLQASAPTLSSMETQIIKVTRLVEELLDVSKIQADRLEYLQETVGLDALLHEVVDTMQPIHATHTIVVRGAAPCSLVGDKDRLGQVFINLISNAIKYSPGAETVEIDLSASEETVAVRVHDHGLGIPRAQCDKIFERFYRATDPNQKAIPGLGMGLYIVAEIVRHHGGTLTVESEVGKGSTFTVTLPCKRGARADGAHATRVI</sequence>
<name>D6TS86_KTERA</name>
<dbReference type="FunCoup" id="D6TS86">
    <property type="interactions" value="357"/>
</dbReference>
<dbReference type="PROSITE" id="PS50113">
    <property type="entry name" value="PAC"/>
    <property type="match status" value="3"/>
</dbReference>
<dbReference type="InterPro" id="IPR000700">
    <property type="entry name" value="PAS-assoc_C"/>
</dbReference>
<dbReference type="GO" id="GO:0006355">
    <property type="term" value="P:regulation of DNA-templated transcription"/>
    <property type="evidence" value="ECO:0007669"/>
    <property type="project" value="InterPro"/>
</dbReference>
<feature type="domain" description="PAS" evidence="8">
    <location>
        <begin position="253"/>
        <end position="323"/>
    </location>
</feature>
<comment type="caution">
    <text evidence="10">The sequence shown here is derived from an EMBL/GenBank/DDBJ whole genome shotgun (WGS) entry which is preliminary data.</text>
</comment>
<keyword evidence="6" id="KW-0902">Two-component regulatory system</keyword>
<dbReference type="PANTHER" id="PTHR43304:SF1">
    <property type="entry name" value="PAC DOMAIN-CONTAINING PROTEIN"/>
    <property type="match status" value="1"/>
</dbReference>
<dbReference type="Gene3D" id="1.10.287.130">
    <property type="match status" value="1"/>
</dbReference>
<feature type="domain" description="PAC" evidence="9">
    <location>
        <begin position="326"/>
        <end position="379"/>
    </location>
</feature>
<feature type="domain" description="PAS" evidence="8">
    <location>
        <begin position="507"/>
        <end position="578"/>
    </location>
</feature>
<dbReference type="SUPFAM" id="SSF55874">
    <property type="entry name" value="ATPase domain of HSP90 chaperone/DNA topoisomerase II/histidine kinase"/>
    <property type="match status" value="1"/>
</dbReference>
<reference evidence="10 11" key="1">
    <citation type="journal article" date="2011" name="Stand. Genomic Sci.">
        <title>Non-contiguous finished genome sequence and contextual data of the filamentous soil bacterium Ktedonobacter racemifer type strain (SOSP1-21).</title>
        <authorList>
            <person name="Chang Y.J."/>
            <person name="Land M."/>
            <person name="Hauser L."/>
            <person name="Chertkov O."/>
            <person name="Del Rio T.G."/>
            <person name="Nolan M."/>
            <person name="Copeland A."/>
            <person name="Tice H."/>
            <person name="Cheng J.F."/>
            <person name="Lucas S."/>
            <person name="Han C."/>
            <person name="Goodwin L."/>
            <person name="Pitluck S."/>
            <person name="Ivanova N."/>
            <person name="Ovchinikova G."/>
            <person name="Pati A."/>
            <person name="Chen A."/>
            <person name="Palaniappan K."/>
            <person name="Mavromatis K."/>
            <person name="Liolios K."/>
            <person name="Brettin T."/>
            <person name="Fiebig A."/>
            <person name="Rohde M."/>
            <person name="Abt B."/>
            <person name="Goker M."/>
            <person name="Detter J.C."/>
            <person name="Woyke T."/>
            <person name="Bristow J."/>
            <person name="Eisen J.A."/>
            <person name="Markowitz V."/>
            <person name="Hugenholtz P."/>
            <person name="Kyrpides N.C."/>
            <person name="Klenk H.P."/>
            <person name="Lapidus A."/>
        </authorList>
    </citation>
    <scope>NUCLEOTIDE SEQUENCE [LARGE SCALE GENOMIC DNA]</scope>
    <source>
        <strain evidence="11">DSM 44963</strain>
    </source>
</reference>
<evidence type="ECO:0000256" key="4">
    <source>
        <dbReference type="ARBA" id="ARBA00022679"/>
    </source>
</evidence>
<feature type="domain" description="PAC" evidence="9">
    <location>
        <begin position="453"/>
        <end position="506"/>
    </location>
</feature>
<dbReference type="InterPro" id="IPR004358">
    <property type="entry name" value="Sig_transdc_His_kin-like_C"/>
</dbReference>
<dbReference type="InterPro" id="IPR005467">
    <property type="entry name" value="His_kinase_dom"/>
</dbReference>
<dbReference type="GO" id="GO:0000155">
    <property type="term" value="F:phosphorelay sensor kinase activity"/>
    <property type="evidence" value="ECO:0007669"/>
    <property type="project" value="InterPro"/>
</dbReference>
<dbReference type="EC" id="2.7.13.3" evidence="2"/>
<evidence type="ECO:0000313" key="10">
    <source>
        <dbReference type="EMBL" id="EFH83287.1"/>
    </source>
</evidence>
<evidence type="ECO:0000256" key="5">
    <source>
        <dbReference type="ARBA" id="ARBA00022777"/>
    </source>
</evidence>
<dbReference type="eggNOG" id="COG5002">
    <property type="taxonomic scope" value="Bacteria"/>
</dbReference>
<gene>
    <name evidence="10" type="ORF">Krac_4234</name>
</gene>
<dbReference type="SMART" id="SM00388">
    <property type="entry name" value="HisKA"/>
    <property type="match status" value="1"/>
</dbReference>
<dbReference type="CDD" id="cd00130">
    <property type="entry name" value="PAS"/>
    <property type="match status" value="5"/>
</dbReference>
<dbReference type="InterPro" id="IPR013767">
    <property type="entry name" value="PAS_fold"/>
</dbReference>
<dbReference type="InterPro" id="IPR003594">
    <property type="entry name" value="HATPase_dom"/>
</dbReference>
<dbReference type="Gene3D" id="3.30.565.10">
    <property type="entry name" value="Histidine kinase-like ATPase, C-terminal domain"/>
    <property type="match status" value="1"/>
</dbReference>
<dbReference type="InterPro" id="IPR036890">
    <property type="entry name" value="HATPase_C_sf"/>
</dbReference>
<dbReference type="SMART" id="SM00086">
    <property type="entry name" value="PAC"/>
    <property type="match status" value="4"/>
</dbReference>
<organism evidence="10 11">
    <name type="scientific">Ktedonobacter racemifer DSM 44963</name>
    <dbReference type="NCBI Taxonomy" id="485913"/>
    <lineage>
        <taxon>Bacteria</taxon>
        <taxon>Bacillati</taxon>
        <taxon>Chloroflexota</taxon>
        <taxon>Ktedonobacteria</taxon>
        <taxon>Ktedonobacterales</taxon>
        <taxon>Ktedonobacteraceae</taxon>
        <taxon>Ktedonobacter</taxon>
    </lineage>
</organism>
<dbReference type="PROSITE" id="PS50112">
    <property type="entry name" value="PAS"/>
    <property type="match status" value="4"/>
</dbReference>
<dbReference type="PROSITE" id="PS50109">
    <property type="entry name" value="HIS_KIN"/>
    <property type="match status" value="1"/>
</dbReference>
<keyword evidence="5 10" id="KW-0418">Kinase</keyword>
<protein>
    <recommendedName>
        <fullName evidence="2">histidine kinase</fullName>
        <ecNumber evidence="2">2.7.13.3</ecNumber>
    </recommendedName>
</protein>
<feature type="domain" description="Histidine kinase" evidence="7">
    <location>
        <begin position="634"/>
        <end position="850"/>
    </location>
</feature>
<evidence type="ECO:0000256" key="6">
    <source>
        <dbReference type="ARBA" id="ARBA00023012"/>
    </source>
</evidence>
<feature type="domain" description="PAC" evidence="9">
    <location>
        <begin position="207"/>
        <end position="259"/>
    </location>
</feature>
<evidence type="ECO:0000313" key="11">
    <source>
        <dbReference type="Proteomes" id="UP000004508"/>
    </source>
</evidence>
<dbReference type="NCBIfam" id="TIGR00229">
    <property type="entry name" value="sensory_box"/>
    <property type="match status" value="5"/>
</dbReference>
<dbReference type="OrthoDB" id="9815750at2"/>
<dbReference type="Gene3D" id="3.30.450.20">
    <property type="entry name" value="PAS domain"/>
    <property type="match status" value="5"/>
</dbReference>
<dbReference type="InParanoid" id="D6TS86"/>
<feature type="domain" description="PAS" evidence="8">
    <location>
        <begin position="14"/>
        <end position="72"/>
    </location>
</feature>
<dbReference type="InterPro" id="IPR013655">
    <property type="entry name" value="PAS_fold_3"/>
</dbReference>
<dbReference type="AlphaFoldDB" id="D6TS86"/>
<dbReference type="InterPro" id="IPR000014">
    <property type="entry name" value="PAS"/>
</dbReference>
<dbReference type="STRING" id="485913.Krac_4234"/>
<dbReference type="Pfam" id="PF08448">
    <property type="entry name" value="PAS_4"/>
    <property type="match status" value="2"/>
</dbReference>
<dbReference type="InterPro" id="IPR035965">
    <property type="entry name" value="PAS-like_dom_sf"/>
</dbReference>
<evidence type="ECO:0000256" key="3">
    <source>
        <dbReference type="ARBA" id="ARBA00022553"/>
    </source>
</evidence>
<proteinExistence type="predicted"/>
<keyword evidence="3" id="KW-0597">Phosphoprotein</keyword>
<dbReference type="InterPro" id="IPR001610">
    <property type="entry name" value="PAC"/>
</dbReference>
<dbReference type="FunFam" id="3.30.565.10:FF:000006">
    <property type="entry name" value="Sensor histidine kinase WalK"/>
    <property type="match status" value="1"/>
</dbReference>
<dbReference type="InterPro" id="IPR052162">
    <property type="entry name" value="Sensor_kinase/Photoreceptor"/>
</dbReference>
<dbReference type="FunFam" id="3.30.450.20:FF:000099">
    <property type="entry name" value="Sensory box sensor histidine kinase"/>
    <property type="match status" value="2"/>
</dbReference>
<feature type="domain" description="PAS" evidence="8">
    <location>
        <begin position="380"/>
        <end position="450"/>
    </location>
</feature>
<dbReference type="InterPro" id="IPR036097">
    <property type="entry name" value="HisK_dim/P_sf"/>
</dbReference>
<dbReference type="SMART" id="SM00387">
    <property type="entry name" value="HATPase_c"/>
    <property type="match status" value="1"/>
</dbReference>
<dbReference type="SMART" id="SM00091">
    <property type="entry name" value="PAS"/>
    <property type="match status" value="5"/>
</dbReference>
<dbReference type="PRINTS" id="PR00344">
    <property type="entry name" value="BCTRLSENSOR"/>
</dbReference>
<dbReference type="CDD" id="cd00082">
    <property type="entry name" value="HisKA"/>
    <property type="match status" value="1"/>
</dbReference>
<evidence type="ECO:0000259" key="8">
    <source>
        <dbReference type="PROSITE" id="PS50112"/>
    </source>
</evidence>
<dbReference type="Pfam" id="PF02518">
    <property type="entry name" value="HATPase_c"/>
    <property type="match status" value="1"/>
</dbReference>
<dbReference type="InterPro" id="IPR003661">
    <property type="entry name" value="HisK_dim/P_dom"/>
</dbReference>
<dbReference type="Pfam" id="PF08447">
    <property type="entry name" value="PAS_3"/>
    <property type="match status" value="2"/>
</dbReference>
<dbReference type="CDD" id="cd00075">
    <property type="entry name" value="HATPase"/>
    <property type="match status" value="1"/>
</dbReference>
<evidence type="ECO:0000259" key="7">
    <source>
        <dbReference type="PROSITE" id="PS50109"/>
    </source>
</evidence>
<accession>D6TS86</accession>
<dbReference type="EMBL" id="ADVG01000003">
    <property type="protein sequence ID" value="EFH83287.1"/>
    <property type="molecule type" value="Genomic_DNA"/>
</dbReference>
<dbReference type="Pfam" id="PF00989">
    <property type="entry name" value="PAS"/>
    <property type="match status" value="1"/>
</dbReference>
<keyword evidence="4" id="KW-0808">Transferase</keyword>
<dbReference type="SUPFAM" id="SSF47384">
    <property type="entry name" value="Homodimeric domain of signal transducing histidine kinase"/>
    <property type="match status" value="1"/>
</dbReference>
<dbReference type="InterPro" id="IPR013656">
    <property type="entry name" value="PAS_4"/>
</dbReference>
<dbReference type="eggNOG" id="COG2205">
    <property type="taxonomic scope" value="Bacteria"/>
</dbReference>
<evidence type="ECO:0000256" key="1">
    <source>
        <dbReference type="ARBA" id="ARBA00000085"/>
    </source>
</evidence>
<evidence type="ECO:0000259" key="9">
    <source>
        <dbReference type="PROSITE" id="PS50113"/>
    </source>
</evidence>